<keyword evidence="15" id="KW-1185">Reference proteome</keyword>
<dbReference type="GeneTree" id="ENSGT01150000286988"/>
<dbReference type="SUPFAM" id="SSF81321">
    <property type="entry name" value="Family A G protein-coupled receptor-like"/>
    <property type="match status" value="1"/>
</dbReference>
<dbReference type="GO" id="GO:0004984">
    <property type="term" value="F:olfactory receptor activity"/>
    <property type="evidence" value="ECO:0007669"/>
    <property type="project" value="InterPro"/>
</dbReference>
<dbReference type="Pfam" id="PF13853">
    <property type="entry name" value="7tm_4"/>
    <property type="match status" value="1"/>
</dbReference>
<evidence type="ECO:0000256" key="10">
    <source>
        <dbReference type="ARBA" id="ARBA00023224"/>
    </source>
</evidence>
<dbReference type="PRINTS" id="PR00245">
    <property type="entry name" value="OLFACTORYR"/>
</dbReference>
<evidence type="ECO:0000256" key="2">
    <source>
        <dbReference type="ARBA" id="ARBA00010663"/>
    </source>
</evidence>
<dbReference type="InterPro" id="IPR000725">
    <property type="entry name" value="Olfact_rcpt"/>
</dbReference>
<feature type="transmembrane region" description="Helical" evidence="12">
    <location>
        <begin position="96"/>
        <end position="118"/>
    </location>
</feature>
<evidence type="ECO:0000256" key="1">
    <source>
        <dbReference type="ARBA" id="ARBA00004651"/>
    </source>
</evidence>
<dbReference type="GO" id="GO:0004930">
    <property type="term" value="F:G protein-coupled receptor activity"/>
    <property type="evidence" value="ECO:0007669"/>
    <property type="project" value="UniProtKB-KW"/>
</dbReference>
<feature type="transmembrane region" description="Helical" evidence="12">
    <location>
        <begin position="58"/>
        <end position="76"/>
    </location>
</feature>
<evidence type="ECO:0000256" key="7">
    <source>
        <dbReference type="ARBA" id="ARBA00023040"/>
    </source>
</evidence>
<sequence>MANQTTVTEFILLGLFSDPQLQTFLFLVFLVIYLSTLVGNVAIMLVRRADPHLGTPMYFLLSHLSFSDICFSSVTVPKMLEALLSELKTISVSCCFAQMFFLLLSGCSEVFILSAMAYDRYAAICNPLRYSRTMSKRVCSQLVAGAWLIGSLYALINTLPLLDLHFCGPNAINHFSLIKLSCSVTHQMELVTFLGSFLFTLPPFLLTLTSYVCIITAILRISSSTGRQKAFSTCSSHLIVVTTFYGTLIIVYILPKTKVLRELNKVFSVFYTILTPLANPLIYSLRNKEVMEALRKAVRNSVAFMSSFIEGDIKCSV</sequence>
<feature type="domain" description="G-protein coupled receptors family 1 profile" evidence="13">
    <location>
        <begin position="39"/>
        <end position="283"/>
    </location>
</feature>
<evidence type="ECO:0000256" key="5">
    <source>
        <dbReference type="ARBA" id="ARBA00022725"/>
    </source>
</evidence>
<keyword evidence="4 11" id="KW-0812">Transmembrane</keyword>
<dbReference type="PROSITE" id="PS00237">
    <property type="entry name" value="G_PROTEIN_RECEP_F1_1"/>
    <property type="match status" value="1"/>
</dbReference>
<dbReference type="Proteomes" id="UP000694380">
    <property type="component" value="Unplaced"/>
</dbReference>
<feature type="transmembrane region" description="Helical" evidence="12">
    <location>
        <begin position="266"/>
        <end position="285"/>
    </location>
</feature>
<reference evidence="14" key="2">
    <citation type="submission" date="2025-09" db="UniProtKB">
        <authorList>
            <consortium name="Ensembl"/>
        </authorList>
    </citation>
    <scope>IDENTIFICATION</scope>
</reference>
<keyword evidence="6 12" id="KW-1133">Transmembrane helix</keyword>
<dbReference type="FunFam" id="1.20.1070.10:FF:000015">
    <property type="entry name" value="Olfactory receptor"/>
    <property type="match status" value="1"/>
</dbReference>
<feature type="transmembrane region" description="Helical" evidence="12">
    <location>
        <begin position="197"/>
        <end position="219"/>
    </location>
</feature>
<dbReference type="InterPro" id="IPR000276">
    <property type="entry name" value="GPCR_Rhodpsn"/>
</dbReference>
<keyword evidence="9 11" id="KW-0675">Receptor</keyword>
<evidence type="ECO:0000256" key="4">
    <source>
        <dbReference type="ARBA" id="ARBA00022692"/>
    </source>
</evidence>
<name>A0A8C3FYJ6_CHRPI</name>
<evidence type="ECO:0000256" key="9">
    <source>
        <dbReference type="ARBA" id="ARBA00023170"/>
    </source>
</evidence>
<evidence type="ECO:0000256" key="12">
    <source>
        <dbReference type="RuleBase" id="RU363047"/>
    </source>
</evidence>
<dbReference type="Ensembl" id="ENSCPBT00000015512.1">
    <property type="protein sequence ID" value="ENSCPBP00000013050.1"/>
    <property type="gene ID" value="ENSCPBG00000009804.1"/>
</dbReference>
<feature type="transmembrane region" description="Helical" evidence="12">
    <location>
        <begin position="138"/>
        <end position="156"/>
    </location>
</feature>
<comment type="subcellular location">
    <subcellularLocation>
        <location evidence="1 12">Cell membrane</location>
        <topology evidence="1 12">Multi-pass membrane protein</topology>
    </subcellularLocation>
</comment>
<keyword evidence="10 11" id="KW-0807">Transducer</keyword>
<evidence type="ECO:0000313" key="15">
    <source>
        <dbReference type="Proteomes" id="UP000694380"/>
    </source>
</evidence>
<evidence type="ECO:0000256" key="6">
    <source>
        <dbReference type="ARBA" id="ARBA00022989"/>
    </source>
</evidence>
<keyword evidence="7 11" id="KW-0297">G-protein coupled receptor</keyword>
<keyword evidence="8 12" id="KW-0472">Membrane</keyword>
<evidence type="ECO:0000256" key="8">
    <source>
        <dbReference type="ARBA" id="ARBA00023136"/>
    </source>
</evidence>
<dbReference type="PRINTS" id="PR00237">
    <property type="entry name" value="GPCRRHODOPSN"/>
</dbReference>
<dbReference type="Gene3D" id="1.20.1070.10">
    <property type="entry name" value="Rhodopsin 7-helix transmembrane proteins"/>
    <property type="match status" value="1"/>
</dbReference>
<reference evidence="14" key="1">
    <citation type="submission" date="2025-08" db="UniProtKB">
        <authorList>
            <consortium name="Ensembl"/>
        </authorList>
    </citation>
    <scope>IDENTIFICATION</scope>
</reference>
<keyword evidence="12" id="KW-0716">Sensory transduction</keyword>
<feature type="transmembrane region" description="Helical" evidence="12">
    <location>
        <begin position="24"/>
        <end position="46"/>
    </location>
</feature>
<evidence type="ECO:0000313" key="14">
    <source>
        <dbReference type="Ensembl" id="ENSCPBP00000013050.1"/>
    </source>
</evidence>
<dbReference type="OMA" id="THQMELV"/>
<protein>
    <recommendedName>
        <fullName evidence="12">Olfactory receptor</fullName>
    </recommendedName>
</protein>
<keyword evidence="3 12" id="KW-1003">Cell membrane</keyword>
<proteinExistence type="inferred from homology"/>
<evidence type="ECO:0000259" key="13">
    <source>
        <dbReference type="PROSITE" id="PS50262"/>
    </source>
</evidence>
<feature type="transmembrane region" description="Helical" evidence="12">
    <location>
        <begin position="231"/>
        <end position="254"/>
    </location>
</feature>
<dbReference type="PANTHER" id="PTHR26452">
    <property type="entry name" value="OLFACTORY RECEPTOR"/>
    <property type="match status" value="1"/>
</dbReference>
<comment type="similarity">
    <text evidence="2 11">Belongs to the G-protein coupled receptor 1 family.</text>
</comment>
<dbReference type="CDD" id="cd15911">
    <property type="entry name" value="7tmA_OR11A-like"/>
    <property type="match status" value="1"/>
</dbReference>
<dbReference type="InterPro" id="IPR050516">
    <property type="entry name" value="Olfactory_GPCR"/>
</dbReference>
<evidence type="ECO:0000256" key="11">
    <source>
        <dbReference type="RuleBase" id="RU000688"/>
    </source>
</evidence>
<dbReference type="AlphaFoldDB" id="A0A8C3FYJ6"/>
<keyword evidence="5 12" id="KW-0552">Olfaction</keyword>
<organism evidence="14 15">
    <name type="scientific">Chrysemys picta bellii</name>
    <name type="common">Western painted turtle</name>
    <name type="synonym">Emys bellii</name>
    <dbReference type="NCBI Taxonomy" id="8478"/>
    <lineage>
        <taxon>Eukaryota</taxon>
        <taxon>Metazoa</taxon>
        <taxon>Chordata</taxon>
        <taxon>Craniata</taxon>
        <taxon>Vertebrata</taxon>
        <taxon>Euteleostomi</taxon>
        <taxon>Archelosauria</taxon>
        <taxon>Testudinata</taxon>
        <taxon>Testudines</taxon>
        <taxon>Cryptodira</taxon>
        <taxon>Durocryptodira</taxon>
        <taxon>Testudinoidea</taxon>
        <taxon>Emydidae</taxon>
        <taxon>Chrysemys</taxon>
    </lineage>
</organism>
<dbReference type="FunFam" id="1.10.1220.70:FF:000001">
    <property type="entry name" value="Olfactory receptor"/>
    <property type="match status" value="1"/>
</dbReference>
<accession>A0A8C3FYJ6</accession>
<dbReference type="PROSITE" id="PS50262">
    <property type="entry name" value="G_PROTEIN_RECEP_F1_2"/>
    <property type="match status" value="1"/>
</dbReference>
<evidence type="ECO:0000256" key="3">
    <source>
        <dbReference type="ARBA" id="ARBA00022475"/>
    </source>
</evidence>
<dbReference type="GO" id="GO:0005886">
    <property type="term" value="C:plasma membrane"/>
    <property type="evidence" value="ECO:0007669"/>
    <property type="project" value="UniProtKB-SubCell"/>
</dbReference>
<dbReference type="InterPro" id="IPR017452">
    <property type="entry name" value="GPCR_Rhodpsn_7TM"/>
</dbReference>